<feature type="transmembrane region" description="Helical" evidence="17">
    <location>
        <begin position="981"/>
        <end position="1004"/>
    </location>
</feature>
<dbReference type="EMBL" id="KQ971367">
    <property type="protein sequence ID" value="KYB25638.1"/>
    <property type="molecule type" value="Genomic_DNA"/>
</dbReference>
<dbReference type="InterPro" id="IPR000162">
    <property type="entry name" value="GPCR_3_mtglu_rcpt"/>
</dbReference>
<evidence type="ECO:0000256" key="4">
    <source>
        <dbReference type="ARBA" id="ARBA00022475"/>
    </source>
</evidence>
<reference evidence="20 21" key="1">
    <citation type="journal article" date="2008" name="Nature">
        <title>The genome of the model beetle and pest Tribolium castaneum.</title>
        <authorList>
            <consortium name="Tribolium Genome Sequencing Consortium"/>
            <person name="Richards S."/>
            <person name="Gibbs R.A."/>
            <person name="Weinstock G.M."/>
            <person name="Brown S.J."/>
            <person name="Denell R."/>
            <person name="Beeman R.W."/>
            <person name="Gibbs R."/>
            <person name="Beeman R.W."/>
            <person name="Brown S.J."/>
            <person name="Bucher G."/>
            <person name="Friedrich M."/>
            <person name="Grimmelikhuijzen C.J."/>
            <person name="Klingler M."/>
            <person name="Lorenzen M."/>
            <person name="Richards S."/>
            <person name="Roth S."/>
            <person name="Schroder R."/>
            <person name="Tautz D."/>
            <person name="Zdobnov E.M."/>
            <person name="Muzny D."/>
            <person name="Gibbs R.A."/>
            <person name="Weinstock G.M."/>
            <person name="Attaway T."/>
            <person name="Bell S."/>
            <person name="Buhay C.J."/>
            <person name="Chandrabose M.N."/>
            <person name="Chavez D."/>
            <person name="Clerk-Blankenburg K.P."/>
            <person name="Cree A."/>
            <person name="Dao M."/>
            <person name="Davis C."/>
            <person name="Chacko J."/>
            <person name="Dinh H."/>
            <person name="Dugan-Rocha S."/>
            <person name="Fowler G."/>
            <person name="Garner T.T."/>
            <person name="Garnes J."/>
            <person name="Gnirke A."/>
            <person name="Hawes A."/>
            <person name="Hernandez J."/>
            <person name="Hines S."/>
            <person name="Holder M."/>
            <person name="Hume J."/>
            <person name="Jhangiani S.N."/>
            <person name="Joshi V."/>
            <person name="Khan Z.M."/>
            <person name="Jackson L."/>
            <person name="Kovar C."/>
            <person name="Kowis A."/>
            <person name="Lee S."/>
            <person name="Lewis L.R."/>
            <person name="Margolis J."/>
            <person name="Morgan M."/>
            <person name="Nazareth L.V."/>
            <person name="Nguyen N."/>
            <person name="Okwuonu G."/>
            <person name="Parker D."/>
            <person name="Richards S."/>
            <person name="Ruiz S.J."/>
            <person name="Santibanez J."/>
            <person name="Savard J."/>
            <person name="Scherer S.E."/>
            <person name="Schneider B."/>
            <person name="Sodergren E."/>
            <person name="Tautz D."/>
            <person name="Vattahil S."/>
            <person name="Villasana D."/>
            <person name="White C.S."/>
            <person name="Wright R."/>
            <person name="Park Y."/>
            <person name="Beeman R.W."/>
            <person name="Lord J."/>
            <person name="Oppert B."/>
            <person name="Lorenzen M."/>
            <person name="Brown S."/>
            <person name="Wang L."/>
            <person name="Savard J."/>
            <person name="Tautz D."/>
            <person name="Richards S."/>
            <person name="Weinstock G."/>
            <person name="Gibbs R.A."/>
            <person name="Liu Y."/>
            <person name="Worley K."/>
            <person name="Weinstock G."/>
            <person name="Elsik C.G."/>
            <person name="Reese J.T."/>
            <person name="Elhaik E."/>
            <person name="Landan G."/>
            <person name="Graur D."/>
            <person name="Arensburger P."/>
            <person name="Atkinson P."/>
            <person name="Beeman R.W."/>
            <person name="Beidler J."/>
            <person name="Brown S.J."/>
            <person name="Demuth J.P."/>
            <person name="Drury D.W."/>
            <person name="Du Y.Z."/>
            <person name="Fujiwara H."/>
            <person name="Lorenzen M."/>
            <person name="Maselli V."/>
            <person name="Osanai M."/>
            <person name="Park Y."/>
            <person name="Robertson H.M."/>
            <person name="Tu Z."/>
            <person name="Wang J.J."/>
            <person name="Wang S."/>
            <person name="Richards S."/>
            <person name="Song H."/>
            <person name="Zhang L."/>
            <person name="Sodergren E."/>
            <person name="Werner D."/>
            <person name="Stanke M."/>
            <person name="Morgenstern B."/>
            <person name="Solovyev V."/>
            <person name="Kosarev P."/>
            <person name="Brown G."/>
            <person name="Chen H.C."/>
            <person name="Ermolaeva O."/>
            <person name="Hlavina W."/>
            <person name="Kapustin Y."/>
            <person name="Kiryutin B."/>
            <person name="Kitts P."/>
            <person name="Maglott D."/>
            <person name="Pruitt K."/>
            <person name="Sapojnikov V."/>
            <person name="Souvorov A."/>
            <person name="Mackey A.J."/>
            <person name="Waterhouse R.M."/>
            <person name="Wyder S."/>
            <person name="Zdobnov E.M."/>
            <person name="Zdobnov E.M."/>
            <person name="Wyder S."/>
            <person name="Kriventseva E.V."/>
            <person name="Kadowaki T."/>
            <person name="Bork P."/>
            <person name="Aranda M."/>
            <person name="Bao R."/>
            <person name="Beermann A."/>
            <person name="Berns N."/>
            <person name="Bolognesi R."/>
            <person name="Bonneton F."/>
            <person name="Bopp D."/>
            <person name="Brown S.J."/>
            <person name="Bucher G."/>
            <person name="Butts T."/>
            <person name="Chaumot A."/>
            <person name="Denell R.E."/>
            <person name="Ferrier D.E."/>
            <person name="Friedrich M."/>
            <person name="Gordon C.M."/>
            <person name="Jindra M."/>
            <person name="Klingler M."/>
            <person name="Lan Q."/>
            <person name="Lattorff H.M."/>
            <person name="Laudet V."/>
            <person name="von Levetsow C."/>
            <person name="Liu Z."/>
            <person name="Lutz R."/>
            <person name="Lynch J.A."/>
            <person name="da Fonseca R.N."/>
            <person name="Posnien N."/>
            <person name="Reuter R."/>
            <person name="Roth S."/>
            <person name="Savard J."/>
            <person name="Schinko J.B."/>
            <person name="Schmitt C."/>
            <person name="Schoppmeier M."/>
            <person name="Schroder R."/>
            <person name="Shippy T.D."/>
            <person name="Simonnet F."/>
            <person name="Marques-Souza H."/>
            <person name="Tautz D."/>
            <person name="Tomoyasu Y."/>
            <person name="Trauner J."/>
            <person name="Van der Zee M."/>
            <person name="Vervoort M."/>
            <person name="Wittkopp N."/>
            <person name="Wimmer E.A."/>
            <person name="Yang X."/>
            <person name="Jones A.K."/>
            <person name="Sattelle D.B."/>
            <person name="Ebert P.R."/>
            <person name="Nelson D."/>
            <person name="Scott J.G."/>
            <person name="Beeman R.W."/>
            <person name="Muthukrishnan S."/>
            <person name="Kramer K.J."/>
            <person name="Arakane Y."/>
            <person name="Beeman R.W."/>
            <person name="Zhu Q."/>
            <person name="Hogenkamp D."/>
            <person name="Dixit R."/>
            <person name="Oppert B."/>
            <person name="Jiang H."/>
            <person name="Zou Z."/>
            <person name="Marshall J."/>
            <person name="Elpidina E."/>
            <person name="Vinokurov K."/>
            <person name="Oppert C."/>
            <person name="Zou Z."/>
            <person name="Evans J."/>
            <person name="Lu Z."/>
            <person name="Zhao P."/>
            <person name="Sumathipala N."/>
            <person name="Altincicek B."/>
            <person name="Vilcinskas A."/>
            <person name="Williams M."/>
            <person name="Hultmark D."/>
            <person name="Hetru C."/>
            <person name="Jiang H."/>
            <person name="Grimmelikhuijzen C.J."/>
            <person name="Hauser F."/>
            <person name="Cazzamali G."/>
            <person name="Williamson M."/>
            <person name="Park Y."/>
            <person name="Li B."/>
            <person name="Tanaka Y."/>
            <person name="Predel R."/>
            <person name="Neupert S."/>
            <person name="Schachtner J."/>
            <person name="Verleyen P."/>
            <person name="Raible F."/>
            <person name="Bork P."/>
            <person name="Friedrich M."/>
            <person name="Walden K.K."/>
            <person name="Robertson H.M."/>
            <person name="Angeli S."/>
            <person name="Foret S."/>
            <person name="Bucher G."/>
            <person name="Schuetz S."/>
            <person name="Maleszka R."/>
            <person name="Wimmer E.A."/>
            <person name="Beeman R.W."/>
            <person name="Lorenzen M."/>
            <person name="Tomoyasu Y."/>
            <person name="Miller S.C."/>
            <person name="Grossmann D."/>
            <person name="Bucher G."/>
        </authorList>
    </citation>
    <scope>NUCLEOTIDE SEQUENCE [LARGE SCALE GENOMIC DNA]</scope>
    <source>
        <strain evidence="20 21">Georgia GA2</strain>
    </source>
</reference>
<feature type="compositionally biased region" description="Basic and acidic residues" evidence="16">
    <location>
        <begin position="1074"/>
        <end position="1084"/>
    </location>
</feature>
<feature type="domain" description="G-protein coupled receptors family 3 profile" evidence="19">
    <location>
        <begin position="762"/>
        <end position="1027"/>
    </location>
</feature>
<dbReference type="GO" id="GO:0016787">
    <property type="term" value="F:hydrolase activity"/>
    <property type="evidence" value="ECO:0007669"/>
    <property type="project" value="UniProtKB-KW"/>
</dbReference>
<keyword evidence="14" id="KW-0325">Glycoprotein</keyword>
<dbReference type="Pfam" id="PF00003">
    <property type="entry name" value="7tm_3"/>
    <property type="match status" value="1"/>
</dbReference>
<evidence type="ECO:0000259" key="19">
    <source>
        <dbReference type="PROSITE" id="PS50259"/>
    </source>
</evidence>
<dbReference type="InterPro" id="IPR029058">
    <property type="entry name" value="AB_hydrolase_fold"/>
</dbReference>
<organism evidence="20 21">
    <name type="scientific">Tribolium castaneum</name>
    <name type="common">Red flour beetle</name>
    <dbReference type="NCBI Taxonomy" id="7070"/>
    <lineage>
        <taxon>Eukaryota</taxon>
        <taxon>Metazoa</taxon>
        <taxon>Ecdysozoa</taxon>
        <taxon>Arthropoda</taxon>
        <taxon>Hexapoda</taxon>
        <taxon>Insecta</taxon>
        <taxon>Pterygota</taxon>
        <taxon>Neoptera</taxon>
        <taxon>Endopterygota</taxon>
        <taxon>Coleoptera</taxon>
        <taxon>Polyphaga</taxon>
        <taxon>Cucujiformia</taxon>
        <taxon>Tenebrionidae</taxon>
        <taxon>Tenebrionidae incertae sedis</taxon>
        <taxon>Tribolium</taxon>
    </lineage>
</organism>
<feature type="transmembrane region" description="Helical" evidence="17">
    <location>
        <begin position="831"/>
        <end position="847"/>
    </location>
</feature>
<protein>
    <submittedName>
        <fullName evidence="20">Metabotropic glutamate receptor-like Protein</fullName>
    </submittedName>
</protein>
<comment type="similarity">
    <text evidence="2">Belongs to the G-protein coupled receptor 3 family.</text>
</comment>
<dbReference type="GO" id="GO:0016042">
    <property type="term" value="P:lipid catabolic process"/>
    <property type="evidence" value="ECO:0007669"/>
    <property type="project" value="UniProtKB-KW"/>
</dbReference>
<dbReference type="PRINTS" id="PR00593">
    <property type="entry name" value="MTABOTROPICR"/>
</dbReference>
<evidence type="ECO:0000256" key="3">
    <source>
        <dbReference type="ARBA" id="ARBA00010701"/>
    </source>
</evidence>
<gene>
    <name evidence="20" type="primary">AUGUSTUS-3.0.2_34263</name>
    <name evidence="20" type="ORF">TcasGA2_TC034263</name>
</gene>
<evidence type="ECO:0000313" key="21">
    <source>
        <dbReference type="Proteomes" id="UP000007266"/>
    </source>
</evidence>
<keyword evidence="10" id="KW-0297">G-protein coupled receptor</keyword>
<evidence type="ECO:0000256" key="15">
    <source>
        <dbReference type="ARBA" id="ARBA00023224"/>
    </source>
</evidence>
<proteinExistence type="inferred from homology"/>
<feature type="transmembrane region" description="Helical" evidence="17">
    <location>
        <begin position="875"/>
        <end position="895"/>
    </location>
</feature>
<evidence type="ECO:0000256" key="14">
    <source>
        <dbReference type="ARBA" id="ARBA00023180"/>
    </source>
</evidence>
<dbReference type="FunFam" id="3.40.50.1820:FF:000057">
    <property type="entry name" value="Lipase"/>
    <property type="match status" value="1"/>
</dbReference>
<evidence type="ECO:0000256" key="18">
    <source>
        <dbReference type="SAM" id="SignalP"/>
    </source>
</evidence>
<keyword evidence="12 17" id="KW-0472">Membrane</keyword>
<name>A0A139WCD7_TRICA</name>
<feature type="transmembrane region" description="Helical" evidence="17">
    <location>
        <begin position="920"/>
        <end position="943"/>
    </location>
</feature>
<dbReference type="GO" id="GO:0005886">
    <property type="term" value="C:plasma membrane"/>
    <property type="evidence" value="ECO:0007669"/>
    <property type="project" value="UniProtKB-SubCell"/>
</dbReference>
<comment type="subcellular location">
    <subcellularLocation>
        <location evidence="1">Cell membrane</location>
        <topology evidence="1">Multi-pass membrane protein</topology>
    </subcellularLocation>
</comment>
<keyword evidence="8" id="KW-0442">Lipid degradation</keyword>
<feature type="transmembrane region" description="Helical" evidence="17">
    <location>
        <begin position="762"/>
        <end position="785"/>
    </location>
</feature>
<evidence type="ECO:0000256" key="13">
    <source>
        <dbReference type="ARBA" id="ARBA00023170"/>
    </source>
</evidence>
<feature type="chain" id="PRO_5007299679" evidence="18">
    <location>
        <begin position="18"/>
        <end position="1132"/>
    </location>
</feature>
<feature type="region of interest" description="Disordered" evidence="16">
    <location>
        <begin position="1059"/>
        <end position="1097"/>
    </location>
</feature>
<evidence type="ECO:0000256" key="17">
    <source>
        <dbReference type="SAM" id="Phobius"/>
    </source>
</evidence>
<dbReference type="InterPro" id="IPR001828">
    <property type="entry name" value="ANF_lig-bd_rcpt"/>
</dbReference>
<evidence type="ECO:0000256" key="10">
    <source>
        <dbReference type="ARBA" id="ARBA00023040"/>
    </source>
</evidence>
<dbReference type="InterPro" id="IPR050726">
    <property type="entry name" value="mGluR"/>
</dbReference>
<keyword evidence="4" id="KW-1003">Cell membrane</keyword>
<evidence type="ECO:0000256" key="2">
    <source>
        <dbReference type="ARBA" id="ARBA00007242"/>
    </source>
</evidence>
<dbReference type="Gene3D" id="3.40.50.1820">
    <property type="entry name" value="alpha/beta hydrolase"/>
    <property type="match status" value="1"/>
</dbReference>
<keyword evidence="15" id="KW-0807">Transducer</keyword>
<dbReference type="eggNOG" id="KOG1056">
    <property type="taxonomic scope" value="Eukaryota"/>
</dbReference>
<dbReference type="PROSITE" id="PS50259">
    <property type="entry name" value="G_PROTEIN_RECEP_F3_4"/>
    <property type="match status" value="1"/>
</dbReference>
<evidence type="ECO:0000256" key="11">
    <source>
        <dbReference type="ARBA" id="ARBA00023098"/>
    </source>
</evidence>
<dbReference type="AlphaFoldDB" id="A0A139WCD7"/>
<evidence type="ECO:0000256" key="6">
    <source>
        <dbReference type="ARBA" id="ARBA00022729"/>
    </source>
</evidence>
<dbReference type="Gene3D" id="3.40.50.2300">
    <property type="match status" value="1"/>
</dbReference>
<dbReference type="PANTHER" id="PTHR24060">
    <property type="entry name" value="METABOTROPIC GLUTAMATE RECEPTOR"/>
    <property type="match status" value="1"/>
</dbReference>
<comment type="similarity">
    <text evidence="3">Belongs to the AB hydrolase superfamily. Lipase family.</text>
</comment>
<feature type="compositionally biased region" description="Polar residues" evidence="16">
    <location>
        <begin position="1085"/>
        <end position="1097"/>
    </location>
</feature>
<dbReference type="FunFam" id="3.40.50.2300:FF:000145">
    <property type="entry name" value="Glutamate receptor, metabotropic"/>
    <property type="match status" value="1"/>
</dbReference>
<reference evidence="20 21" key="2">
    <citation type="journal article" date="2010" name="Nucleic Acids Res.">
        <title>BeetleBase in 2010: revisions to provide comprehensive genomic information for Tribolium castaneum.</title>
        <authorList>
            <person name="Kim H.S."/>
            <person name="Murphy T."/>
            <person name="Xia J."/>
            <person name="Caragea D."/>
            <person name="Park Y."/>
            <person name="Beeman R.W."/>
            <person name="Lorenzen M.D."/>
            <person name="Butcher S."/>
            <person name="Manak J.R."/>
            <person name="Brown S.J."/>
        </authorList>
    </citation>
    <scope>GENOME REANNOTATION</scope>
    <source>
        <strain evidence="20 21">Georgia GA2</strain>
    </source>
</reference>
<dbReference type="Proteomes" id="UP000007266">
    <property type="component" value="Linkage group 9"/>
</dbReference>
<dbReference type="InterPro" id="IPR017979">
    <property type="entry name" value="GPCR_3_CS"/>
</dbReference>
<dbReference type="PROSITE" id="PS00981">
    <property type="entry name" value="G_PROTEIN_RECEP_F3_3"/>
    <property type="match status" value="1"/>
</dbReference>
<keyword evidence="6 18" id="KW-0732">Signal</keyword>
<evidence type="ECO:0000256" key="9">
    <source>
        <dbReference type="ARBA" id="ARBA00022989"/>
    </source>
</evidence>
<dbReference type="InterPro" id="IPR017978">
    <property type="entry name" value="GPCR_3_C"/>
</dbReference>
<evidence type="ECO:0000256" key="16">
    <source>
        <dbReference type="SAM" id="MobiDB-lite"/>
    </source>
</evidence>
<dbReference type="SUPFAM" id="SSF53822">
    <property type="entry name" value="Periplasmic binding protein-like I"/>
    <property type="match status" value="1"/>
</dbReference>
<sequence length="1132" mass="127619">MKFVHTFHFSLIFCVNAITYENNACTKLDSYPVKDISSDCFYNPNVLATTPIMILQDGYEVFTYYVVTPDGYVLEIFRIPPKEDDNRKNKQPVVLEHGIFVDSGTWVFTGNKSLAITLASMGYDVWLSNQRGTRYSRTHKTLNSAGYDYWLYSIDQVAANDIPTILEKVALETKKSGSIIYIGHSRGTTLIFMYASTFPEKTQKLLKGIVALSPIAYLDLVWYLKLLGKLGPLIGNILLKLGLPVINRYAEITINLLQHICRWVPRLCKFAATLGSGRSNHLSPEDLLAFFSLYPYSIAVMQLIQYAQMYKAGKVQKYDYGLKNQEIYQQATPPLYDLSKIKTPVYMFYGKHDILFKTKHVEKLYNELGSEKKNFTSIPTFTDEDDEQFGHNDFIWTKDLDKYFYKDLFAVLETELSIRRAGRPLAEHNICIAVKEKLVKDSGVADESAYDNIVQKLLTKPRARGCIIFGSDQEVAGVMRAVRRSNATGSFSWIGSDGWSARSLVSDGNEAEVEGTLSVQPQANPVRGFEEYFLSLNVENNSRNPWFVEFWEHHFQCRYPNSSKTPYNQKHSHLCTGKEKLTRQNTVFEDQLQFVSDAVMAFAYAIRDMHRDLCHGRPGLCDAMKPTKGTELLKYLRKVDFEGLSGDRFHFDSNGDGPARYNIIHFKQVSKGKYQWVRVGEYVEGELRLNMSEIQFKLGHPNLQSPCVVFHVIWVKLRNTSRILHPKDPTQCIACPQGTVPDPHHVRCEDIPEEYLRPDSGWAIGAMAFSSTGILITMFVCGVFIRHNDTPVVRASGRELSYVLLAGILMCYSVTYALVLRPNDVVCGIQRFGAGFCFTVVYAALLTKTNRISRIFNAGKHSAKRPSFISPRSQLIICSGLVGVQVLINGVWMVISPAKAIHHYPTREDNLLVCSSYIDASYMIAFTYPIFLIVICTVYAVLTRKIPEAFNESKHIGFTMYTTCVIWLAFVPLYFGTANHVALRITSMSVTISLSASVTVACLFSPKLYIILIRPERNVRQSMMPMRYSAINKSSATTGSGSMMAAVMVTAATCDQKQQIQKHVPPVEQDEDLSESKAKPETKDTSTQTSPAISNNMLNSSQEHLPKINNNCNVGNGPIGILPCVQTKDFPL</sequence>
<dbReference type="SUPFAM" id="SSF53474">
    <property type="entry name" value="alpha/beta-Hydrolases"/>
    <property type="match status" value="1"/>
</dbReference>
<dbReference type="GO" id="GO:0004930">
    <property type="term" value="F:G protein-coupled receptor activity"/>
    <property type="evidence" value="ECO:0007669"/>
    <property type="project" value="UniProtKB-KW"/>
</dbReference>
<keyword evidence="5 17" id="KW-0812">Transmembrane</keyword>
<keyword evidence="11" id="KW-0443">Lipid metabolism</keyword>
<evidence type="ECO:0000256" key="7">
    <source>
        <dbReference type="ARBA" id="ARBA00022801"/>
    </source>
</evidence>
<dbReference type="InterPro" id="IPR006693">
    <property type="entry name" value="AB_hydrolase_lipase"/>
</dbReference>
<keyword evidence="9 17" id="KW-1133">Transmembrane helix</keyword>
<feature type="signal peptide" evidence="18">
    <location>
        <begin position="1"/>
        <end position="17"/>
    </location>
</feature>
<keyword evidence="7" id="KW-0378">Hydrolase</keyword>
<accession>A0A139WCD7</accession>
<evidence type="ECO:0000256" key="8">
    <source>
        <dbReference type="ARBA" id="ARBA00022963"/>
    </source>
</evidence>
<evidence type="ECO:0000256" key="1">
    <source>
        <dbReference type="ARBA" id="ARBA00004651"/>
    </source>
</evidence>
<evidence type="ECO:0000256" key="12">
    <source>
        <dbReference type="ARBA" id="ARBA00023136"/>
    </source>
</evidence>
<evidence type="ECO:0000256" key="5">
    <source>
        <dbReference type="ARBA" id="ARBA00022692"/>
    </source>
</evidence>
<feature type="transmembrane region" description="Helical" evidence="17">
    <location>
        <begin position="955"/>
        <end position="975"/>
    </location>
</feature>
<feature type="transmembrane region" description="Helical" evidence="17">
    <location>
        <begin position="800"/>
        <end position="819"/>
    </location>
</feature>
<keyword evidence="13 20" id="KW-0675">Receptor</keyword>
<dbReference type="PRINTS" id="PR00248">
    <property type="entry name" value="GPCRMGR"/>
</dbReference>
<dbReference type="Pfam" id="PF01094">
    <property type="entry name" value="ANF_receptor"/>
    <property type="match status" value="1"/>
</dbReference>
<dbReference type="CDD" id="cd15045">
    <property type="entry name" value="7tmC_mGluRs"/>
    <property type="match status" value="1"/>
</dbReference>
<dbReference type="InterPro" id="IPR000337">
    <property type="entry name" value="GPCR_3"/>
</dbReference>
<keyword evidence="21" id="KW-1185">Reference proteome</keyword>
<dbReference type="Pfam" id="PF04083">
    <property type="entry name" value="Abhydro_lipase"/>
    <property type="match status" value="1"/>
</dbReference>
<dbReference type="InterPro" id="IPR028082">
    <property type="entry name" value="Peripla_BP_I"/>
</dbReference>
<evidence type="ECO:0000313" key="20">
    <source>
        <dbReference type="EMBL" id="KYB25638.1"/>
    </source>
</evidence>